<feature type="compositionally biased region" description="Basic and acidic residues" evidence="1">
    <location>
        <begin position="406"/>
        <end position="416"/>
    </location>
</feature>
<feature type="compositionally biased region" description="Basic and acidic residues" evidence="1">
    <location>
        <begin position="686"/>
        <end position="704"/>
    </location>
</feature>
<accession>A0A7R8WGV2</accession>
<feature type="compositionally biased region" description="Acidic residues" evidence="1">
    <location>
        <begin position="822"/>
        <end position="833"/>
    </location>
</feature>
<proteinExistence type="predicted"/>
<evidence type="ECO:0000313" key="2">
    <source>
        <dbReference type="EMBL" id="CAD7228508.1"/>
    </source>
</evidence>
<feature type="region of interest" description="Disordered" evidence="1">
    <location>
        <begin position="1186"/>
        <end position="1214"/>
    </location>
</feature>
<sequence>METKNFVHLLVMWKELLKLMKGATTALQSRQLTSDVCARFITLLQRSIESWGGRRNKMKPESFKKDVFQPTVNSIKDELRRRFRAETQNPIPEQVAYVTHSVLDLEFSDSILDLGKIWNMDLDDDNRRWTSSLFPFPQLDMKGPVSWPTPARILFEKDLDPSLRYMFPESEVYPKSRYQYERSLEELRAERWLRDHAPTSPPSAQPRAGAEEKKLPEVLSRVPQLMSERLPPANTTAPAAEEHSHPEPLSDFPCAPTLTVPLDMSDEVDEAFEKPITRKAEVGTSVYEHSGSVEEVGTFMFEHFDSLEEVGTPMFEHSNSLEERLILGPTSRPPTAPCFRVPMAPAPHSSAPLDGRGPRYSNTGAEPTVNTKEAIKMVTDMWSCSFNYGSEAANQEMPSTEVPPSSDRRQAGRSDLADVFESGNAQDDVPVHHDEGSEREPQRKFPGFEVPMDIDLHQGEVPAFEVPVDDELPEMQHQGKVPAFEIPMDDELPEMQHQRKVPTFEVPVDDELPDVPVHHNEGSEREPQRKFPGFEVPMDIELHQGEVPAFEVPVDDELPEMQHQGKLPTFEIPMDDELHEMQHQRKVPAFEIPMDDELPETQHQRKISAFEIPMDDELPETQHQRESPAFAITVDEARETSDAPEPKKRKPASEIPDEEAPEVLQEKLEIFVDEGDSSGEEEVEEVKENLPPEGHEIQRDRRETQGTLQPAVGIPYQIPKRNPLLQRQPSDEMDDEEEIAEPSDEGSPEKSAFAPCPLPASTPKADREGAALYDPDDCTVKFSRHLLPSDLLNGDGAPVPVPLPGAEAVGEDKENRPKVVEDDADEFFDEMEEELRRAREAMEEESEEEMEAPVPGGVRSRGPLGFQSMLSVIQETSREYASSSASSTRASMTPGAHTGTPLLPLPRSQRLTPASSHEIIRKRELSTESRFASDEEESPSILRDPGPDQLKHPCPDQLKHPCPDQLKHPCPDQLKHPCPDQLKHPCPDQLKHPCQTPSSNTHATISSNTHAPISSNTHAQTPSSNTHAPIAPQACSPATSEEEDSPLQLASPNTLEVRHSWLPPSHQVPLIPLPSALSTSALRDQTSNWLDKSEMTCGDLLVPPSDHSSEDCEEELLIEPAPEINSPDSREQTPKIEEIVPLKTPSKRVHHESDSDPPPPTPHKGTPMSSYDSTPRMLCLQQRRTMRASQPGAIRKSALRRSVPRDIPGGSRRVSFLDGTQRRVSAAASVIFTPKPAQNQSDICRRARRQSMDHSPPPSSKKGLQERGGASGDSRLQLSSSVEGTDGNEDGPLVSSDVDADLPSQLESISTIESVDPQPLEGLPEGVLIKDTGNVDPHDPQTLDACLASLPHPLNYYASVVDFDVELPEMASGMALNLDGHIFNVSHVIGEGAYARVYLAVVEDAEESHRKHRYDGLHRPYLNVAGATEESMFGSFSRCVQLIDFGRSIDMKFFPPGTTFDEYNSCEGFTCPQMLEGKPWAYETDYFGVAGTLYVILCGRYMEIVQDVETGKWRPKVSVPRRRMACWTALLDSMINCRDGFLDLQALRLMLLEEFLNSDHLKDSPAKIQEMETLLEQKNLPAARSGRSAY</sequence>
<dbReference type="PANTHER" id="PTHR14030:SF4">
    <property type="entry name" value="BUB1 KINASE, ISOFORM A-RELATED"/>
    <property type="match status" value="1"/>
</dbReference>
<feature type="compositionally biased region" description="Basic and acidic residues" evidence="1">
    <location>
        <begin position="1128"/>
        <end position="1140"/>
    </location>
</feature>
<feature type="compositionally biased region" description="Basic and acidic residues" evidence="1">
    <location>
        <begin position="810"/>
        <end position="821"/>
    </location>
</feature>
<feature type="compositionally biased region" description="Basic and acidic residues" evidence="1">
    <location>
        <begin position="429"/>
        <end position="443"/>
    </location>
</feature>
<feature type="compositionally biased region" description="Basic and acidic residues" evidence="1">
    <location>
        <begin position="918"/>
        <end position="933"/>
    </location>
</feature>
<feature type="region of interest" description="Disordered" evidence="1">
    <location>
        <begin position="225"/>
        <end position="250"/>
    </location>
</feature>
<evidence type="ECO:0000256" key="1">
    <source>
        <dbReference type="SAM" id="MobiDB-lite"/>
    </source>
</evidence>
<feature type="region of interest" description="Disordered" evidence="1">
    <location>
        <begin position="1100"/>
        <end position="1173"/>
    </location>
</feature>
<dbReference type="GO" id="GO:0051754">
    <property type="term" value="P:meiotic sister chromatid cohesion, centromeric"/>
    <property type="evidence" value="ECO:0007669"/>
    <property type="project" value="TreeGrafter"/>
</dbReference>
<feature type="compositionally biased region" description="Low complexity" evidence="1">
    <location>
        <begin position="879"/>
        <end position="891"/>
    </location>
</feature>
<feature type="compositionally biased region" description="Basic and acidic residues" evidence="1">
    <location>
        <begin position="516"/>
        <end position="529"/>
    </location>
</feature>
<feature type="region of interest" description="Disordered" evidence="1">
    <location>
        <begin position="790"/>
        <end position="1052"/>
    </location>
</feature>
<feature type="compositionally biased region" description="Polar residues" evidence="1">
    <location>
        <begin position="995"/>
        <end position="1027"/>
    </location>
</feature>
<dbReference type="GO" id="GO:0000776">
    <property type="term" value="C:kinetochore"/>
    <property type="evidence" value="ECO:0007669"/>
    <property type="project" value="UniProtKB-ARBA"/>
</dbReference>
<dbReference type="GO" id="GO:0004672">
    <property type="term" value="F:protein kinase activity"/>
    <property type="evidence" value="ECO:0007669"/>
    <property type="project" value="TreeGrafter"/>
</dbReference>
<feature type="compositionally biased region" description="Acidic residues" evidence="1">
    <location>
        <begin position="671"/>
        <end position="685"/>
    </location>
</feature>
<dbReference type="InterPro" id="IPR011009">
    <property type="entry name" value="Kinase-like_dom_sf"/>
</dbReference>
<dbReference type="PANTHER" id="PTHR14030">
    <property type="entry name" value="MITOTIC CHECKPOINT SERINE/THREONINE-PROTEIN KINASE BUB1"/>
    <property type="match status" value="1"/>
</dbReference>
<feature type="region of interest" description="Disordered" evidence="1">
    <location>
        <begin position="617"/>
        <end position="771"/>
    </location>
</feature>
<organism evidence="2">
    <name type="scientific">Cyprideis torosa</name>
    <dbReference type="NCBI Taxonomy" id="163714"/>
    <lineage>
        <taxon>Eukaryota</taxon>
        <taxon>Metazoa</taxon>
        <taxon>Ecdysozoa</taxon>
        <taxon>Arthropoda</taxon>
        <taxon>Crustacea</taxon>
        <taxon>Oligostraca</taxon>
        <taxon>Ostracoda</taxon>
        <taxon>Podocopa</taxon>
        <taxon>Podocopida</taxon>
        <taxon>Cytherocopina</taxon>
        <taxon>Cytheroidea</taxon>
        <taxon>Cytherideidae</taxon>
        <taxon>Cyprideis</taxon>
    </lineage>
</organism>
<feature type="region of interest" description="Disordered" evidence="1">
    <location>
        <begin position="196"/>
        <end position="215"/>
    </location>
</feature>
<name>A0A7R8WGV2_9CRUS</name>
<dbReference type="OrthoDB" id="248495at2759"/>
<dbReference type="GO" id="GO:0007094">
    <property type="term" value="P:mitotic spindle assembly checkpoint signaling"/>
    <property type="evidence" value="ECO:0007669"/>
    <property type="project" value="InterPro"/>
</dbReference>
<dbReference type="GO" id="GO:0005634">
    <property type="term" value="C:nucleus"/>
    <property type="evidence" value="ECO:0007669"/>
    <property type="project" value="TreeGrafter"/>
</dbReference>
<feature type="compositionally biased region" description="Acidic residues" evidence="1">
    <location>
        <begin position="842"/>
        <end position="851"/>
    </location>
</feature>
<protein>
    <submittedName>
        <fullName evidence="2">Uncharacterized protein</fullName>
    </submittedName>
</protein>
<feature type="region of interest" description="Disordered" evidence="1">
    <location>
        <begin position="393"/>
        <end position="445"/>
    </location>
</feature>
<reference evidence="2" key="1">
    <citation type="submission" date="2020-11" db="EMBL/GenBank/DDBJ databases">
        <authorList>
            <person name="Tran Van P."/>
        </authorList>
    </citation>
    <scope>NUCLEOTIDE SEQUENCE</scope>
</reference>
<feature type="region of interest" description="Disordered" evidence="1">
    <location>
        <begin position="509"/>
        <end position="531"/>
    </location>
</feature>
<dbReference type="GO" id="GO:0032991">
    <property type="term" value="C:protein-containing complex"/>
    <property type="evidence" value="ECO:0007669"/>
    <property type="project" value="UniProtKB-ARBA"/>
</dbReference>
<feature type="region of interest" description="Disordered" evidence="1">
    <location>
        <begin position="1231"/>
        <end position="1299"/>
    </location>
</feature>
<dbReference type="EMBL" id="OB661566">
    <property type="protein sequence ID" value="CAD7228508.1"/>
    <property type="molecule type" value="Genomic_DNA"/>
</dbReference>
<feature type="region of interest" description="Disordered" evidence="1">
    <location>
        <begin position="346"/>
        <end position="366"/>
    </location>
</feature>
<dbReference type="Gene3D" id="1.10.510.10">
    <property type="entry name" value="Transferase(Phosphotransferase) domain 1"/>
    <property type="match status" value="1"/>
</dbReference>
<feature type="compositionally biased region" description="Basic and acidic residues" evidence="1">
    <location>
        <begin position="945"/>
        <end position="991"/>
    </location>
</feature>
<feature type="compositionally biased region" description="Acidic residues" evidence="1">
    <location>
        <begin position="731"/>
        <end position="746"/>
    </location>
</feature>
<dbReference type="SUPFAM" id="SSF56112">
    <property type="entry name" value="Protein kinase-like (PK-like)"/>
    <property type="match status" value="1"/>
</dbReference>
<gene>
    <name evidence="2" type="ORF">CTOB1V02_LOCUS6389</name>
</gene>
<dbReference type="InterPro" id="IPR015661">
    <property type="entry name" value="Bub1/Mad3"/>
</dbReference>
<feature type="compositionally biased region" description="Polar residues" evidence="1">
    <location>
        <begin position="1274"/>
        <end position="1283"/>
    </location>
</feature>
<feature type="compositionally biased region" description="Basic and acidic residues" evidence="1">
    <location>
        <begin position="635"/>
        <end position="646"/>
    </location>
</feature>